<dbReference type="Proteomes" id="UP000277204">
    <property type="component" value="Unassembled WGS sequence"/>
</dbReference>
<keyword evidence="2" id="KW-1185">Reference proteome</keyword>
<protein>
    <submittedName>
        <fullName evidence="1">Uncharacterized protein</fullName>
    </submittedName>
</protein>
<evidence type="ECO:0000313" key="1">
    <source>
        <dbReference type="EMBL" id="VDP28906.1"/>
    </source>
</evidence>
<evidence type="ECO:0000313" key="2">
    <source>
        <dbReference type="Proteomes" id="UP000277204"/>
    </source>
</evidence>
<accession>A0A183MRP4</accession>
<proteinExistence type="predicted"/>
<name>A0A183MRP4_9TREM</name>
<reference evidence="1 2" key="1">
    <citation type="submission" date="2018-11" db="EMBL/GenBank/DDBJ databases">
        <authorList>
            <consortium name="Pathogen Informatics"/>
        </authorList>
    </citation>
    <scope>NUCLEOTIDE SEQUENCE [LARGE SCALE GENOMIC DNA]</scope>
    <source>
        <strain evidence="1 2">Zambia</strain>
    </source>
</reference>
<sequence>MKTSISDGKHGIQWLFWMQLDDLELADDLAVLSHTKQQMQVKTTSVAVTSTVVGLNRHKGKRKILKYNTEDINPITLDGETVEEVKL</sequence>
<dbReference type="AlphaFoldDB" id="A0A183MRP4"/>
<dbReference type="EMBL" id="UZAI01017735">
    <property type="protein sequence ID" value="VDP28906.1"/>
    <property type="molecule type" value="Genomic_DNA"/>
</dbReference>
<gene>
    <name evidence="1" type="ORF">SMRZ_LOCUS18719</name>
</gene>
<organism evidence="1 2">
    <name type="scientific">Schistosoma margrebowiei</name>
    <dbReference type="NCBI Taxonomy" id="48269"/>
    <lineage>
        <taxon>Eukaryota</taxon>
        <taxon>Metazoa</taxon>
        <taxon>Spiralia</taxon>
        <taxon>Lophotrochozoa</taxon>
        <taxon>Platyhelminthes</taxon>
        <taxon>Trematoda</taxon>
        <taxon>Digenea</taxon>
        <taxon>Strigeidida</taxon>
        <taxon>Schistosomatoidea</taxon>
        <taxon>Schistosomatidae</taxon>
        <taxon>Schistosoma</taxon>
    </lineage>
</organism>